<name>A0A427XQ89_9TREE</name>
<dbReference type="PANTHER" id="PTHR13464">
    <property type="entry name" value="TRANSCRIPTIONAL REGULATOR PROTEIN HCNGP"/>
    <property type="match status" value="1"/>
</dbReference>
<dbReference type="PANTHER" id="PTHR13464:SF0">
    <property type="entry name" value="SAP30-BINDING PROTEIN"/>
    <property type="match status" value="1"/>
</dbReference>
<organism evidence="2 3">
    <name type="scientific">Apiotrichum porosum</name>
    <dbReference type="NCBI Taxonomy" id="105984"/>
    <lineage>
        <taxon>Eukaryota</taxon>
        <taxon>Fungi</taxon>
        <taxon>Dikarya</taxon>
        <taxon>Basidiomycota</taxon>
        <taxon>Agaricomycotina</taxon>
        <taxon>Tremellomycetes</taxon>
        <taxon>Trichosporonales</taxon>
        <taxon>Trichosporonaceae</taxon>
        <taxon>Apiotrichum</taxon>
    </lineage>
</organism>
<dbReference type="GO" id="GO:0005634">
    <property type="term" value="C:nucleus"/>
    <property type="evidence" value="ECO:0007669"/>
    <property type="project" value="TreeGrafter"/>
</dbReference>
<dbReference type="RefSeq" id="XP_028475699.1">
    <property type="nucleotide sequence ID" value="XM_028623725.1"/>
</dbReference>
<evidence type="ECO:0000313" key="2">
    <source>
        <dbReference type="EMBL" id="RSH80980.1"/>
    </source>
</evidence>
<keyword evidence="3" id="KW-1185">Reference proteome</keyword>
<dbReference type="STRING" id="105984.A0A427XQ89"/>
<feature type="region of interest" description="Disordered" evidence="1">
    <location>
        <begin position="1"/>
        <end position="102"/>
    </location>
</feature>
<evidence type="ECO:0000256" key="1">
    <source>
        <dbReference type="SAM" id="MobiDB-lite"/>
    </source>
</evidence>
<feature type="compositionally biased region" description="Low complexity" evidence="1">
    <location>
        <begin position="33"/>
        <end position="47"/>
    </location>
</feature>
<dbReference type="OrthoDB" id="1714508at2759"/>
<evidence type="ECO:0000313" key="3">
    <source>
        <dbReference type="Proteomes" id="UP000279236"/>
    </source>
</evidence>
<protein>
    <submittedName>
        <fullName evidence="2">Uncharacterized protein</fullName>
    </submittedName>
</protein>
<dbReference type="Pfam" id="PF07818">
    <property type="entry name" value="HCNGP"/>
    <property type="match status" value="1"/>
</dbReference>
<gene>
    <name evidence="2" type="ORF">EHS24_008411</name>
</gene>
<dbReference type="AlphaFoldDB" id="A0A427XQ89"/>
<dbReference type="GO" id="GO:0006355">
    <property type="term" value="P:regulation of DNA-templated transcription"/>
    <property type="evidence" value="ECO:0007669"/>
    <property type="project" value="InterPro"/>
</dbReference>
<sequence>MQGLSHYADDSDSSPPNPMAGPSRLGGNGRPLAPASASQQASPAVASPQPPSRPSRRGSPAHDSDRNGASPRPAKRHRSSAEVNLDQEPQGDSPVPEPEDDRFAGMTEQDIFRVATRPPEIDGVADWGIPAAVDPAESDLRLKAKVSQYLRIKRQGQHINSSIMSSSSFANPHIYAKLVEFVDLDERATAFPSGGWLTRRGIEAEIPTYGPKALLTQQNAMAEAVRRSQESEREGIAETAVTAVTESATAITVVGERARTATEEACTCTVPKVHGLEKTTVAGRQLAVAWGKWTGIWYIV</sequence>
<dbReference type="EMBL" id="RSCE01000007">
    <property type="protein sequence ID" value="RSH80980.1"/>
    <property type="molecule type" value="Genomic_DNA"/>
</dbReference>
<reference evidence="2 3" key="1">
    <citation type="submission" date="2018-11" db="EMBL/GenBank/DDBJ databases">
        <title>Genome sequence of Apiotrichum porosum DSM 27194.</title>
        <authorList>
            <person name="Aliyu H."/>
            <person name="Gorte O."/>
            <person name="Ochsenreither K."/>
        </authorList>
    </citation>
    <scope>NUCLEOTIDE SEQUENCE [LARGE SCALE GENOMIC DNA]</scope>
    <source>
        <strain evidence="2 3">DSM 27194</strain>
    </source>
</reference>
<comment type="caution">
    <text evidence="2">The sequence shown here is derived from an EMBL/GenBank/DDBJ whole genome shotgun (WGS) entry which is preliminary data.</text>
</comment>
<dbReference type="Proteomes" id="UP000279236">
    <property type="component" value="Unassembled WGS sequence"/>
</dbReference>
<proteinExistence type="predicted"/>
<dbReference type="GeneID" id="39592954"/>
<dbReference type="InterPro" id="IPR012479">
    <property type="entry name" value="SAP30BP"/>
</dbReference>
<accession>A0A427XQ89</accession>